<evidence type="ECO:0000256" key="1">
    <source>
        <dbReference type="SAM" id="Phobius"/>
    </source>
</evidence>
<dbReference type="Proteomes" id="UP000617426">
    <property type="component" value="Unassembled WGS sequence"/>
</dbReference>
<dbReference type="RefSeq" id="WP_184453744.1">
    <property type="nucleotide sequence ID" value="NZ_JACHMK010000001.1"/>
</dbReference>
<name>A0A923IXU6_9ACTO</name>
<dbReference type="EMBL" id="JACHMK010000001">
    <property type="protein sequence ID" value="MBB6335407.1"/>
    <property type="molecule type" value="Genomic_DNA"/>
</dbReference>
<keyword evidence="3" id="KW-1185">Reference proteome</keyword>
<protein>
    <submittedName>
        <fullName evidence="2">Uncharacterized protein</fullName>
    </submittedName>
</protein>
<dbReference type="AlphaFoldDB" id="A0A923IXU6"/>
<gene>
    <name evidence="2" type="ORF">HD592_001972</name>
</gene>
<organism evidence="2 3">
    <name type="scientific">Schaalia hyovaginalis</name>
    <dbReference type="NCBI Taxonomy" id="29316"/>
    <lineage>
        <taxon>Bacteria</taxon>
        <taxon>Bacillati</taxon>
        <taxon>Actinomycetota</taxon>
        <taxon>Actinomycetes</taxon>
        <taxon>Actinomycetales</taxon>
        <taxon>Actinomycetaceae</taxon>
        <taxon>Schaalia</taxon>
    </lineage>
</organism>
<proteinExistence type="predicted"/>
<keyword evidence="1" id="KW-0812">Transmembrane</keyword>
<evidence type="ECO:0000313" key="3">
    <source>
        <dbReference type="Proteomes" id="UP000617426"/>
    </source>
</evidence>
<reference evidence="2" key="1">
    <citation type="submission" date="2020-08" db="EMBL/GenBank/DDBJ databases">
        <title>Sequencing the genomes of 1000 actinobacteria strains.</title>
        <authorList>
            <person name="Klenk H.-P."/>
        </authorList>
    </citation>
    <scope>NUCLEOTIDE SEQUENCE</scope>
    <source>
        <strain evidence="2">DSM 10695</strain>
    </source>
</reference>
<accession>A0A923IXU6</accession>
<keyword evidence="1" id="KW-0472">Membrane</keyword>
<keyword evidence="1" id="KW-1133">Transmembrane helix</keyword>
<feature type="transmembrane region" description="Helical" evidence="1">
    <location>
        <begin position="44"/>
        <end position="66"/>
    </location>
</feature>
<sequence>MLLRDLLIHALVPLGLDLQFDSRRICRRSKERRGFGFGKGLLRCGAFGAIGLGALGFTGSFFSAALR</sequence>
<comment type="caution">
    <text evidence="2">The sequence shown here is derived from an EMBL/GenBank/DDBJ whole genome shotgun (WGS) entry which is preliminary data.</text>
</comment>
<evidence type="ECO:0000313" key="2">
    <source>
        <dbReference type="EMBL" id="MBB6335407.1"/>
    </source>
</evidence>